<dbReference type="InterPro" id="IPR039165">
    <property type="entry name" value="CREBRF"/>
</dbReference>
<dbReference type="SUPFAM" id="SSF57959">
    <property type="entry name" value="Leucine zipper domain"/>
    <property type="match status" value="1"/>
</dbReference>
<dbReference type="GO" id="GO:0006986">
    <property type="term" value="P:response to unfolded protein"/>
    <property type="evidence" value="ECO:0007669"/>
    <property type="project" value="InterPro"/>
</dbReference>
<evidence type="ECO:0000313" key="5">
    <source>
        <dbReference type="Proteomes" id="UP000663829"/>
    </source>
</evidence>
<dbReference type="EMBL" id="CAJOBC010007453">
    <property type="protein sequence ID" value="CAF3932884.1"/>
    <property type="molecule type" value="Genomic_DNA"/>
</dbReference>
<dbReference type="OrthoDB" id="8931646at2759"/>
<dbReference type="GO" id="GO:0005634">
    <property type="term" value="C:nucleus"/>
    <property type="evidence" value="ECO:0007669"/>
    <property type="project" value="TreeGrafter"/>
</dbReference>
<evidence type="ECO:0000256" key="1">
    <source>
        <dbReference type="SAM" id="MobiDB-lite"/>
    </source>
</evidence>
<organism evidence="3 5">
    <name type="scientific">Didymodactylos carnosus</name>
    <dbReference type="NCBI Taxonomy" id="1234261"/>
    <lineage>
        <taxon>Eukaryota</taxon>
        <taxon>Metazoa</taxon>
        <taxon>Spiralia</taxon>
        <taxon>Gnathifera</taxon>
        <taxon>Rotifera</taxon>
        <taxon>Eurotatoria</taxon>
        <taxon>Bdelloidea</taxon>
        <taxon>Philodinida</taxon>
        <taxon>Philodinidae</taxon>
        <taxon>Didymodactylos</taxon>
    </lineage>
</organism>
<protein>
    <recommendedName>
        <fullName evidence="2">BZIP domain-containing protein</fullName>
    </recommendedName>
</protein>
<proteinExistence type="predicted"/>
<feature type="region of interest" description="Disordered" evidence="1">
    <location>
        <begin position="407"/>
        <end position="445"/>
    </location>
</feature>
<dbReference type="Proteomes" id="UP000663829">
    <property type="component" value="Unassembled WGS sequence"/>
</dbReference>
<keyword evidence="5" id="KW-1185">Reference proteome</keyword>
<dbReference type="CDD" id="cd14809">
    <property type="entry name" value="bZIP_AUREO-like"/>
    <property type="match status" value="1"/>
</dbReference>
<reference evidence="3" key="1">
    <citation type="submission" date="2021-02" db="EMBL/GenBank/DDBJ databases">
        <authorList>
            <person name="Nowell W R."/>
        </authorList>
    </citation>
    <scope>NUCLEOTIDE SEQUENCE</scope>
</reference>
<dbReference type="GO" id="GO:0000981">
    <property type="term" value="F:DNA-binding transcription factor activity, RNA polymerase II-specific"/>
    <property type="evidence" value="ECO:0007669"/>
    <property type="project" value="TreeGrafter"/>
</dbReference>
<dbReference type="InterPro" id="IPR004827">
    <property type="entry name" value="bZIP"/>
</dbReference>
<evidence type="ECO:0000313" key="4">
    <source>
        <dbReference type="EMBL" id="CAF3932884.1"/>
    </source>
</evidence>
<sequence>MSLLCIQKLILCKKDHSISLVINVVQILFNPINLSGNYFELQKFYQNMIQQTQFNSSDGCFNQSSQIRPFDSGVLHPRWEHRSPLTSSNYTTSPNSSIHAGDTSHFASLQQQQQQQQQISSNTIQYPSSLTKNFCDEIDDIMKHDDVLLISPSPSSLTNVMSPTSTDQDFDLDTFNDYFEPQLQFNKQHIPSYIEGCSQHRSVTDAETNSPSQSLHLFSICPPILSPPSSTSSSFLQLSNTQPVDVIHPTVNSNCIITLNNLSNSNSTPSHPSSSLGISPKFIDLSLNCTFPDKSSQQQQQQQRILRKTAKSFYKPSQYQYSSLTKSQTQQLLGTSYPFEVQQEFMPEDNQSHRFRSANQCGLFDTIQCTDLKIENQSALDEQHQQQQIKSPTSYISVSPLSYLSRTSTTNGSSSSISNESNVTNNNNNSNNNNNNNNNNHWSFPLRAVSNSFSGVQPQQQQQNTNLSSSYGGFSSTQSFMKNFSPHATTLKSPIRRHSRSSISKTNNLPEIINFHQTNCTLYSLNNNLTTNTTNSTIIPTLNNIERKERPSLSFSTFTSKGQDEIKDDSSSPPCINDLQSESDLWSDMENDYLRDEDGEDNDPEHIDNSNNFCMTETNKVEATSPVAMNTSSSTTGLETSNGNQSSSFWQYNVQAKGPKTKRVLYLKERDPHLYREFSDPVYQIKLAQTKGNTLNKLRKGDGNDVTPNPVKLYQLGKQIQDLSGGGVTTSSCLNGLYLLDNSMIDTSAITAQPNDSLEVKKEKNKIASRACRLRKKAQHEANKLKLHGLNEEHKALIDVISSMKLIILKYLKDDQLSSPSSNLQLESILDQLLTTKYHMPVAGNTDGFVHLIIKDVESVFTSKRNNHS</sequence>
<evidence type="ECO:0000259" key="2">
    <source>
        <dbReference type="PROSITE" id="PS00036"/>
    </source>
</evidence>
<dbReference type="EMBL" id="CAJNOQ010007454">
    <property type="protein sequence ID" value="CAF1169166.1"/>
    <property type="molecule type" value="Genomic_DNA"/>
</dbReference>
<dbReference type="PROSITE" id="PS00036">
    <property type="entry name" value="BZIP_BASIC"/>
    <property type="match status" value="1"/>
</dbReference>
<dbReference type="AlphaFoldDB" id="A0A814TZ59"/>
<dbReference type="PANTHER" id="PTHR21552">
    <property type="entry name" value="ADULT RETINA PROTEIN"/>
    <property type="match status" value="1"/>
</dbReference>
<dbReference type="Proteomes" id="UP000681722">
    <property type="component" value="Unassembled WGS sequence"/>
</dbReference>
<gene>
    <name evidence="3" type="ORF">GPM918_LOCUS22088</name>
    <name evidence="4" type="ORF">SRO942_LOCUS22084</name>
</gene>
<evidence type="ECO:0000313" key="3">
    <source>
        <dbReference type="EMBL" id="CAF1169166.1"/>
    </source>
</evidence>
<feature type="compositionally biased region" description="Low complexity" evidence="1">
    <location>
        <begin position="407"/>
        <end position="440"/>
    </location>
</feature>
<name>A0A814TZ59_9BILA</name>
<comment type="caution">
    <text evidence="3">The sequence shown here is derived from an EMBL/GenBank/DDBJ whole genome shotgun (WGS) entry which is preliminary data.</text>
</comment>
<accession>A0A814TZ59</accession>
<dbReference type="GO" id="GO:0000977">
    <property type="term" value="F:RNA polymerase II transcription regulatory region sequence-specific DNA binding"/>
    <property type="evidence" value="ECO:0007669"/>
    <property type="project" value="TreeGrafter"/>
</dbReference>
<feature type="domain" description="BZIP" evidence="2">
    <location>
        <begin position="761"/>
        <end position="775"/>
    </location>
</feature>
<dbReference type="InterPro" id="IPR046347">
    <property type="entry name" value="bZIP_sf"/>
</dbReference>
<dbReference type="PANTHER" id="PTHR21552:SF2">
    <property type="entry name" value="CREB3 REGULATORY FACTOR"/>
    <property type="match status" value="1"/>
</dbReference>